<protein>
    <submittedName>
        <fullName evidence="1">Uncharacterized protein</fullName>
    </submittedName>
</protein>
<gene>
    <name evidence="1" type="ORF">PLEPLA_LOCUS21201</name>
</gene>
<evidence type="ECO:0000313" key="2">
    <source>
        <dbReference type="Proteomes" id="UP001153269"/>
    </source>
</evidence>
<comment type="caution">
    <text evidence="1">The sequence shown here is derived from an EMBL/GenBank/DDBJ whole genome shotgun (WGS) entry which is preliminary data.</text>
</comment>
<proteinExistence type="predicted"/>
<sequence>MCELTSEKNSVHRRLIDSVLVEDTVFSLLLSDDHHHSFLQGMLTTLSDLPNEEKKKKKKKKLFLSPVPRECLPPQRGCALPARFGRGDWKLCSWSRFIPSHVRAPAPEGRLLSGCCVN</sequence>
<dbReference type="EMBL" id="CADEAL010001522">
    <property type="protein sequence ID" value="CAB1433113.1"/>
    <property type="molecule type" value="Genomic_DNA"/>
</dbReference>
<name>A0A9N7YPI5_PLEPL</name>
<dbReference type="AlphaFoldDB" id="A0A9N7YPI5"/>
<keyword evidence="2" id="KW-1185">Reference proteome</keyword>
<evidence type="ECO:0000313" key="1">
    <source>
        <dbReference type="EMBL" id="CAB1433113.1"/>
    </source>
</evidence>
<accession>A0A9N7YPI5</accession>
<dbReference type="Proteomes" id="UP001153269">
    <property type="component" value="Unassembled WGS sequence"/>
</dbReference>
<reference evidence="1" key="1">
    <citation type="submission" date="2020-03" db="EMBL/GenBank/DDBJ databases">
        <authorList>
            <person name="Weist P."/>
        </authorList>
    </citation>
    <scope>NUCLEOTIDE SEQUENCE</scope>
</reference>
<organism evidence="1 2">
    <name type="scientific">Pleuronectes platessa</name>
    <name type="common">European plaice</name>
    <dbReference type="NCBI Taxonomy" id="8262"/>
    <lineage>
        <taxon>Eukaryota</taxon>
        <taxon>Metazoa</taxon>
        <taxon>Chordata</taxon>
        <taxon>Craniata</taxon>
        <taxon>Vertebrata</taxon>
        <taxon>Euteleostomi</taxon>
        <taxon>Actinopterygii</taxon>
        <taxon>Neopterygii</taxon>
        <taxon>Teleostei</taxon>
        <taxon>Neoteleostei</taxon>
        <taxon>Acanthomorphata</taxon>
        <taxon>Carangaria</taxon>
        <taxon>Pleuronectiformes</taxon>
        <taxon>Pleuronectoidei</taxon>
        <taxon>Pleuronectidae</taxon>
        <taxon>Pleuronectes</taxon>
    </lineage>
</organism>